<dbReference type="SUPFAM" id="SSF56281">
    <property type="entry name" value="Metallo-hydrolase/oxidoreductase"/>
    <property type="match status" value="1"/>
</dbReference>
<protein>
    <submittedName>
        <fullName evidence="2">MBL fold metallo-hydrolase</fullName>
    </submittedName>
</protein>
<dbReference type="CDD" id="cd16279">
    <property type="entry name" value="metallo-hydrolase-like_MBL-fold"/>
    <property type="match status" value="1"/>
</dbReference>
<gene>
    <name evidence="2" type="ORF">Q0590_29230</name>
</gene>
<sequence>MVVTFLGTGTSQGIPVIACECEVCHSVDFRDKRLRVSVHLQINDKSFIIDSGPDFRQQVLRERIKTLDALLFTHEHKDHTAGMDDIRSYNFRQKKDMPIFGRASVIEQIKREFFYIFSDFKYPGIPRVEVNIIENTPFLVEGINVIPVEVMHYRLPVFGFRIGDFTYITDANYIAPEELEKIRGSKVIVLNALQKESHISHFNLSQAVELLKELKPDKAFLTHISHKLGLHAEVEKELPAFIRIAYDGLKFEV</sequence>
<feature type="domain" description="Metallo-beta-lactamase" evidence="1">
    <location>
        <begin position="47"/>
        <end position="224"/>
    </location>
</feature>
<dbReference type="RefSeq" id="WP_302041196.1">
    <property type="nucleotide sequence ID" value="NZ_JAUKPO010000030.1"/>
</dbReference>
<proteinExistence type="predicted"/>
<dbReference type="InterPro" id="IPR036866">
    <property type="entry name" value="RibonucZ/Hydroxyglut_hydro"/>
</dbReference>
<dbReference type="Pfam" id="PF12706">
    <property type="entry name" value="Lactamase_B_2"/>
    <property type="match status" value="1"/>
</dbReference>
<dbReference type="PANTHER" id="PTHR42663">
    <property type="entry name" value="HYDROLASE C777.06C-RELATED-RELATED"/>
    <property type="match status" value="1"/>
</dbReference>
<name>A0ABT8REH7_9BACT</name>
<evidence type="ECO:0000313" key="3">
    <source>
        <dbReference type="Proteomes" id="UP001168528"/>
    </source>
</evidence>
<comment type="caution">
    <text evidence="2">The sequence shown here is derived from an EMBL/GenBank/DDBJ whole genome shotgun (WGS) entry which is preliminary data.</text>
</comment>
<keyword evidence="3" id="KW-1185">Reference proteome</keyword>
<evidence type="ECO:0000259" key="1">
    <source>
        <dbReference type="Pfam" id="PF12706"/>
    </source>
</evidence>
<dbReference type="Proteomes" id="UP001168528">
    <property type="component" value="Unassembled WGS sequence"/>
</dbReference>
<reference evidence="2" key="1">
    <citation type="submission" date="2023-07" db="EMBL/GenBank/DDBJ databases">
        <title>The genome sequence of Rhodocytophaga aerolata KACC 12507.</title>
        <authorList>
            <person name="Zhang X."/>
        </authorList>
    </citation>
    <scope>NUCLEOTIDE SEQUENCE</scope>
    <source>
        <strain evidence="2">KACC 12507</strain>
    </source>
</reference>
<dbReference type="EMBL" id="JAUKPO010000030">
    <property type="protein sequence ID" value="MDO1450394.1"/>
    <property type="molecule type" value="Genomic_DNA"/>
</dbReference>
<evidence type="ECO:0000313" key="2">
    <source>
        <dbReference type="EMBL" id="MDO1450394.1"/>
    </source>
</evidence>
<organism evidence="2 3">
    <name type="scientific">Rhodocytophaga aerolata</name>
    <dbReference type="NCBI Taxonomy" id="455078"/>
    <lineage>
        <taxon>Bacteria</taxon>
        <taxon>Pseudomonadati</taxon>
        <taxon>Bacteroidota</taxon>
        <taxon>Cytophagia</taxon>
        <taxon>Cytophagales</taxon>
        <taxon>Rhodocytophagaceae</taxon>
        <taxon>Rhodocytophaga</taxon>
    </lineage>
</organism>
<accession>A0ABT8REH7</accession>
<dbReference type="PANTHER" id="PTHR42663:SF6">
    <property type="entry name" value="HYDROLASE C777.06C-RELATED"/>
    <property type="match status" value="1"/>
</dbReference>
<dbReference type="InterPro" id="IPR001279">
    <property type="entry name" value="Metallo-B-lactamas"/>
</dbReference>
<dbReference type="Gene3D" id="3.60.15.10">
    <property type="entry name" value="Ribonuclease Z/Hydroxyacylglutathione hydrolase-like"/>
    <property type="match status" value="1"/>
</dbReference>